<evidence type="ECO:0000313" key="5">
    <source>
        <dbReference type="Proteomes" id="UP000623687"/>
    </source>
</evidence>
<feature type="signal peptide" evidence="3">
    <location>
        <begin position="1"/>
        <end position="25"/>
    </location>
</feature>
<feature type="compositionally biased region" description="Polar residues" evidence="1">
    <location>
        <begin position="257"/>
        <end position="272"/>
    </location>
</feature>
<feature type="chain" id="PRO_5034370413" evidence="3">
    <location>
        <begin position="26"/>
        <end position="317"/>
    </location>
</feature>
<feature type="transmembrane region" description="Helical" evidence="2">
    <location>
        <begin position="217"/>
        <end position="240"/>
    </location>
</feature>
<accession>A0A8H6ZUK3</accession>
<evidence type="ECO:0000256" key="1">
    <source>
        <dbReference type="SAM" id="MobiDB-lite"/>
    </source>
</evidence>
<evidence type="ECO:0000256" key="2">
    <source>
        <dbReference type="SAM" id="Phobius"/>
    </source>
</evidence>
<keyword evidence="3" id="KW-0732">Signal</keyword>
<keyword evidence="2" id="KW-0472">Membrane</keyword>
<reference evidence="4" key="1">
    <citation type="submission" date="2019-07" db="EMBL/GenBank/DDBJ databases">
        <authorList>
            <person name="Palmer J.M."/>
        </authorList>
    </citation>
    <scope>NUCLEOTIDE SEQUENCE</scope>
    <source>
        <strain evidence="4">PC9</strain>
    </source>
</reference>
<dbReference type="OrthoDB" id="2758521at2759"/>
<dbReference type="GeneID" id="59376497"/>
<feature type="region of interest" description="Disordered" evidence="1">
    <location>
        <begin position="185"/>
        <end position="210"/>
    </location>
</feature>
<evidence type="ECO:0000313" key="4">
    <source>
        <dbReference type="EMBL" id="KAF7430964.1"/>
    </source>
</evidence>
<proteinExistence type="predicted"/>
<feature type="compositionally biased region" description="Basic and acidic residues" evidence="1">
    <location>
        <begin position="273"/>
        <end position="303"/>
    </location>
</feature>
<comment type="caution">
    <text evidence="4">The sequence shown here is derived from an EMBL/GenBank/DDBJ whole genome shotgun (WGS) entry which is preliminary data.</text>
</comment>
<keyword evidence="2" id="KW-1133">Transmembrane helix</keyword>
<keyword evidence="5" id="KW-1185">Reference proteome</keyword>
<feature type="region of interest" description="Disordered" evidence="1">
    <location>
        <begin position="257"/>
        <end position="317"/>
    </location>
</feature>
<dbReference type="RefSeq" id="XP_036632242.1">
    <property type="nucleotide sequence ID" value="XM_036776223.1"/>
</dbReference>
<evidence type="ECO:0000256" key="3">
    <source>
        <dbReference type="SAM" id="SignalP"/>
    </source>
</evidence>
<dbReference type="AlphaFoldDB" id="A0A8H6ZUK3"/>
<protein>
    <submittedName>
        <fullName evidence="4">Uncharacterized protein</fullName>
    </submittedName>
</protein>
<sequence length="317" mass="34432">MLLLAKLVAASVLFCFLAGGTTVAALRNVTIDDQFGDELSRVRPTYSPTLGWTSGGAGAVKLDTSLVHNGTWHDTTLYPGGESKRVNFTFTGISLYVYCIIANTPPGPPFFDADADYKFLIDGELVGRYTHEAEPNIPNYFYNTPVYVNTTLQNKAHNFTLLVDSPAKPILLLFDYAVYTTSGEDTVDSSATESSTALNQPTETPGQTVSSRTQVNVGVIVGPVIGGISLITVILAAFLFRRRRKARNAQVLEVSTPSPKVIETGTQGNRGSSEARDPDPEPGPEREGDLVQEMREMRRELQRLRQQSAGTPPPYAA</sequence>
<dbReference type="EMBL" id="JACETU010000004">
    <property type="protein sequence ID" value="KAF7430964.1"/>
    <property type="molecule type" value="Genomic_DNA"/>
</dbReference>
<dbReference type="Proteomes" id="UP000623687">
    <property type="component" value="Unassembled WGS sequence"/>
</dbReference>
<name>A0A8H6ZUK3_PLEOS</name>
<dbReference type="VEuPathDB" id="FungiDB:PC9H_006679"/>
<organism evidence="4 5">
    <name type="scientific">Pleurotus ostreatus</name>
    <name type="common">Oyster mushroom</name>
    <name type="synonym">White-rot fungus</name>
    <dbReference type="NCBI Taxonomy" id="5322"/>
    <lineage>
        <taxon>Eukaryota</taxon>
        <taxon>Fungi</taxon>
        <taxon>Dikarya</taxon>
        <taxon>Basidiomycota</taxon>
        <taxon>Agaricomycotina</taxon>
        <taxon>Agaricomycetes</taxon>
        <taxon>Agaricomycetidae</taxon>
        <taxon>Agaricales</taxon>
        <taxon>Pleurotineae</taxon>
        <taxon>Pleurotaceae</taxon>
        <taxon>Pleurotus</taxon>
    </lineage>
</organism>
<gene>
    <name evidence="4" type="ORF">PC9H_006679</name>
</gene>
<keyword evidence="2" id="KW-0812">Transmembrane</keyword>